<dbReference type="Pfam" id="PF00324">
    <property type="entry name" value="AA_permease"/>
    <property type="match status" value="1"/>
</dbReference>
<dbReference type="EMBL" id="CP060774">
    <property type="protein sequence ID" value="QQK40866.1"/>
    <property type="molecule type" value="Genomic_DNA"/>
</dbReference>
<evidence type="ECO:0000313" key="7">
    <source>
        <dbReference type="EMBL" id="QQK40866.1"/>
    </source>
</evidence>
<dbReference type="GeneID" id="90952537"/>
<evidence type="ECO:0000256" key="3">
    <source>
        <dbReference type="ARBA" id="ARBA00022989"/>
    </source>
</evidence>
<evidence type="ECO:0000256" key="4">
    <source>
        <dbReference type="ARBA" id="ARBA00023136"/>
    </source>
</evidence>
<evidence type="ECO:0000256" key="1">
    <source>
        <dbReference type="ARBA" id="ARBA00004141"/>
    </source>
</evidence>
<dbReference type="InterPro" id="IPR050524">
    <property type="entry name" value="APC_YAT"/>
</dbReference>
<dbReference type="GO" id="GO:0015171">
    <property type="term" value="F:amino acid transmembrane transporter activity"/>
    <property type="evidence" value="ECO:0007669"/>
    <property type="project" value="TreeGrafter"/>
</dbReference>
<reference evidence="7 8" key="1">
    <citation type="submission" date="2020-08" db="EMBL/GenBank/DDBJ databases">
        <title>The completed genome sequence of the pathogenic ascomycete fungus Penicillium digitatum.</title>
        <authorList>
            <person name="Wang M."/>
        </authorList>
    </citation>
    <scope>NUCLEOTIDE SEQUENCE [LARGE SCALE GENOMIC DNA]</scope>
    <source>
        <strain evidence="7 8">PdW03</strain>
    </source>
</reference>
<feature type="transmembrane region" description="Helical" evidence="5">
    <location>
        <begin position="20"/>
        <end position="43"/>
    </location>
</feature>
<evidence type="ECO:0000313" key="8">
    <source>
        <dbReference type="Proteomes" id="UP000595662"/>
    </source>
</evidence>
<organism evidence="7 8">
    <name type="scientific">Penicillium digitatum</name>
    <name type="common">Green mold</name>
    <dbReference type="NCBI Taxonomy" id="36651"/>
    <lineage>
        <taxon>Eukaryota</taxon>
        <taxon>Fungi</taxon>
        <taxon>Dikarya</taxon>
        <taxon>Ascomycota</taxon>
        <taxon>Pezizomycotina</taxon>
        <taxon>Eurotiomycetes</taxon>
        <taxon>Eurotiomycetidae</taxon>
        <taxon>Eurotiales</taxon>
        <taxon>Aspergillaceae</taxon>
        <taxon>Penicillium</taxon>
    </lineage>
</organism>
<protein>
    <submittedName>
        <fullName evidence="7">Amino acid/polyamine transporter I</fullName>
    </submittedName>
</protein>
<sequence length="121" mass="13268">MFLTLSYNEILAYGEREFWYSLIKALAMIVLFILAFIISAGGIRLCAIGFHRWHSPNALADSIVGVAKILIVAGRLYTGTEMVGITAGESANPEKAVPSAMKHVFVAYLDVLLCRNSYPVD</sequence>
<dbReference type="AlphaFoldDB" id="A0A7T7BIH3"/>
<evidence type="ECO:0000259" key="6">
    <source>
        <dbReference type="Pfam" id="PF00324"/>
    </source>
</evidence>
<dbReference type="RefSeq" id="XP_065955975.1">
    <property type="nucleotide sequence ID" value="XM_066100575.1"/>
</dbReference>
<comment type="subcellular location">
    <subcellularLocation>
        <location evidence="1">Membrane</location>
        <topology evidence="1">Multi-pass membrane protein</topology>
    </subcellularLocation>
</comment>
<proteinExistence type="predicted"/>
<keyword evidence="2 5" id="KW-0812">Transmembrane</keyword>
<name>A0A7T7BIH3_PENDI</name>
<dbReference type="PANTHER" id="PTHR43341:SF26">
    <property type="entry name" value="GENERAL AMINO ACID PERMEASE AGP3"/>
    <property type="match status" value="1"/>
</dbReference>
<gene>
    <name evidence="7" type="ORF">Pdw03_3720</name>
</gene>
<accession>A0A7T7BIH3</accession>
<evidence type="ECO:0000256" key="2">
    <source>
        <dbReference type="ARBA" id="ARBA00022692"/>
    </source>
</evidence>
<dbReference type="Proteomes" id="UP000595662">
    <property type="component" value="Chromosome 1"/>
</dbReference>
<keyword evidence="3 5" id="KW-1133">Transmembrane helix</keyword>
<dbReference type="PANTHER" id="PTHR43341">
    <property type="entry name" value="AMINO ACID PERMEASE"/>
    <property type="match status" value="1"/>
</dbReference>
<dbReference type="Gene3D" id="1.20.1740.10">
    <property type="entry name" value="Amino acid/polyamine transporter I"/>
    <property type="match status" value="1"/>
</dbReference>
<keyword evidence="4 5" id="KW-0472">Membrane</keyword>
<dbReference type="GO" id="GO:0016020">
    <property type="term" value="C:membrane"/>
    <property type="evidence" value="ECO:0007669"/>
    <property type="project" value="UniProtKB-SubCell"/>
</dbReference>
<evidence type="ECO:0000256" key="5">
    <source>
        <dbReference type="SAM" id="Phobius"/>
    </source>
</evidence>
<feature type="domain" description="Amino acid permease/ SLC12A" evidence="6">
    <location>
        <begin position="2"/>
        <end position="106"/>
    </location>
</feature>
<dbReference type="InterPro" id="IPR004841">
    <property type="entry name" value="AA-permease/SLC12A_dom"/>
</dbReference>